<feature type="coiled-coil region" evidence="6">
    <location>
        <begin position="441"/>
        <end position="506"/>
    </location>
</feature>
<proteinExistence type="inferred from homology"/>
<sequence>MRLSSIKLSGFKSFVDPTNFQVPGQLVGVVGPNGCGKSNIIDAVRWVLGESKASELRGESMQDVIFNGSTHRKPAGRASVELVFDNNEGKASGQWGQYAEIAVKRTLTRDGTSTYYINGQSVRRRDIQDIFLGTGLGPRAYAIIGQGMIARIIESRPEELRVFLEEAAGVSKYKERRRETENRLQDTRENLLRVEDILRELNNNLERLEGQAAVAMKFHQLQADQDEKQKLLWLLRKNEAQAEQARYFREMEQAQNDLEEQTAKLRGVELSLEQMRQAHFAVGDRLHTAQGALYQTNAEIGSLEAQIKFVVESRTRLQQQIATLTAQRDQWQRQAEEYGGQVAEAEFELEELSAKVEESAMLAEQKAELLPVLEAEWRAAQERSTESRARIMAAQQQLELESAHQRNASNILSSLATRRERLQQEKNGLAPPDTAHLDNLRWQLEEKQQVLEEQRMGLEEAVEQQPRVEEERREAQAAVQRETSANAQLEARLNALRQLQERVQTQGKVTPWLQKHELNELPRLWQKLQVAEGWETALEAVLRERTAALQVSNLDWAKAFFADAPPAKLALFAPVTSAPAPDAAVAGLRPFLDLLQLNDPGLRGVLADWLHHVFIAEDAAQAFAERAKLPPGGCFVTRQGHLVGPSSVRFHAADSEQEGMLGRQHEIDNIGKQLKAQTMLAEEARGRAVRAEAAVTSHARHLAELRQKIQALTSSVHALQLEVVKLSEVEARFTQRSTQIDADLAEIAAQEAEQMQVKLESEEKFEQLDIELANLQGEHEEGQGAFQLKEQRLADAREALRELERRAQEAQFAEKSARTRIDELRRNIATATTQAAQVTESLQAGRLELEGLEAGSASEGLQELLERRSQQERALADARHELDQITQQLRHAEDARGQSERSLQPQRDRIMELQLKEQAARLNQEQFAQQLAEAQADEAALASKLHPDMKAQYLQGEVTRLTNAIAALGAVNLAALDELATASERKNFLDSQNADLVEAITTLEDAIARIDKETRDLLQETFDKVNGHFSELFPILFGGGQAKLIMTGDEILNAGVQVMAQPPGKKNATIHLLSGGEKALTATALVFSMFRLNPAPFCLLDEVDAPLDDANTERFCRMVKRMSDQTQFLFISHNKIAMEMATQLIGVTMQEQGVSRIVAVDMEAAIHFASEAQAA</sequence>
<feature type="coiled-coil region" evidence="6">
    <location>
        <begin position="170"/>
        <end position="278"/>
    </location>
</feature>
<dbReference type="InterPro" id="IPR003395">
    <property type="entry name" value="RecF/RecN/SMC_N"/>
</dbReference>
<dbReference type="GO" id="GO:0005694">
    <property type="term" value="C:chromosome"/>
    <property type="evidence" value="ECO:0007669"/>
    <property type="project" value="InterPro"/>
</dbReference>
<dbReference type="PANTHER" id="PTHR43977">
    <property type="entry name" value="STRUCTURAL MAINTENANCE OF CHROMOSOMES PROTEIN 3"/>
    <property type="match status" value="1"/>
</dbReference>
<evidence type="ECO:0000256" key="4">
    <source>
        <dbReference type="ARBA" id="ARBA00023054"/>
    </source>
</evidence>
<dbReference type="AlphaFoldDB" id="A0A2R4CCB9"/>
<dbReference type="InterPro" id="IPR011890">
    <property type="entry name" value="SMC_prok"/>
</dbReference>
<feature type="coiled-coil region" evidence="6">
    <location>
        <begin position="314"/>
        <end position="362"/>
    </location>
</feature>
<keyword evidence="4 6" id="KW-0175">Coiled coil</keyword>
<dbReference type="GO" id="GO:0003677">
    <property type="term" value="F:DNA binding"/>
    <property type="evidence" value="ECO:0007669"/>
    <property type="project" value="UniProtKB-UniRule"/>
</dbReference>
<dbReference type="Gene3D" id="3.40.50.300">
    <property type="entry name" value="P-loop containing nucleotide triphosphate hydrolases"/>
    <property type="match status" value="2"/>
</dbReference>
<dbReference type="SUPFAM" id="SSF52540">
    <property type="entry name" value="P-loop containing nucleoside triphosphate hydrolases"/>
    <property type="match status" value="1"/>
</dbReference>
<evidence type="ECO:0000313" key="9">
    <source>
        <dbReference type="Proteomes" id="UP000240505"/>
    </source>
</evidence>
<evidence type="ECO:0000256" key="1">
    <source>
        <dbReference type="ARBA" id="ARBA00022490"/>
    </source>
</evidence>
<dbReference type="InterPro" id="IPR027417">
    <property type="entry name" value="P-loop_NTPase"/>
</dbReference>
<gene>
    <name evidence="6 8" type="primary">smc</name>
    <name evidence="8" type="ORF">C9I28_17550</name>
</gene>
<dbReference type="GO" id="GO:0005524">
    <property type="term" value="F:ATP binding"/>
    <property type="evidence" value="ECO:0007669"/>
    <property type="project" value="UniProtKB-UniRule"/>
</dbReference>
<dbReference type="HAMAP" id="MF_01894">
    <property type="entry name" value="Smc_prok"/>
    <property type="match status" value="1"/>
</dbReference>
<keyword evidence="2 6" id="KW-0547">Nucleotide-binding</keyword>
<dbReference type="RefSeq" id="WP_107142592.1">
    <property type="nucleotide sequence ID" value="NZ_CP028324.1"/>
</dbReference>
<evidence type="ECO:0000256" key="3">
    <source>
        <dbReference type="ARBA" id="ARBA00022840"/>
    </source>
</evidence>
<accession>A0A2R4CCB9</accession>
<dbReference type="KEGG" id="masz:C9I28_17550"/>
<comment type="domain">
    <text evidence="6">Contains large globular domains required for ATP hydrolysis at each terminus and a third globular domain forming a flexible hinge near the middle of the molecule. These domains are separated by coiled-coil structures.</text>
</comment>
<organism evidence="8 9">
    <name type="scientific">Pseudoduganella armeniaca</name>
    <dbReference type="NCBI Taxonomy" id="2072590"/>
    <lineage>
        <taxon>Bacteria</taxon>
        <taxon>Pseudomonadati</taxon>
        <taxon>Pseudomonadota</taxon>
        <taxon>Betaproteobacteria</taxon>
        <taxon>Burkholderiales</taxon>
        <taxon>Oxalobacteraceae</taxon>
        <taxon>Telluria group</taxon>
        <taxon>Pseudoduganella</taxon>
    </lineage>
</organism>
<keyword evidence="5 6" id="KW-0238">DNA-binding</keyword>
<dbReference type="SMART" id="SM00968">
    <property type="entry name" value="SMC_hinge"/>
    <property type="match status" value="1"/>
</dbReference>
<dbReference type="Proteomes" id="UP000240505">
    <property type="component" value="Chromosome"/>
</dbReference>
<dbReference type="GO" id="GO:0005737">
    <property type="term" value="C:cytoplasm"/>
    <property type="evidence" value="ECO:0007669"/>
    <property type="project" value="UniProtKB-SubCell"/>
</dbReference>
<dbReference type="OrthoDB" id="9808768at2"/>
<dbReference type="SUPFAM" id="SSF75553">
    <property type="entry name" value="Smc hinge domain"/>
    <property type="match status" value="1"/>
</dbReference>
<dbReference type="GO" id="GO:0016887">
    <property type="term" value="F:ATP hydrolysis activity"/>
    <property type="evidence" value="ECO:0007669"/>
    <property type="project" value="InterPro"/>
</dbReference>
<comment type="similarity">
    <text evidence="6">Belongs to the SMC family.</text>
</comment>
<evidence type="ECO:0000256" key="6">
    <source>
        <dbReference type="HAMAP-Rule" id="MF_01894"/>
    </source>
</evidence>
<comment type="function">
    <text evidence="6">Required for chromosome condensation and partitioning.</text>
</comment>
<feature type="binding site" evidence="6">
    <location>
        <begin position="32"/>
        <end position="39"/>
    </location>
    <ligand>
        <name>ATP</name>
        <dbReference type="ChEBI" id="CHEBI:30616"/>
    </ligand>
</feature>
<dbReference type="EMBL" id="CP028324">
    <property type="protein sequence ID" value="AVR97245.1"/>
    <property type="molecule type" value="Genomic_DNA"/>
</dbReference>
<reference evidence="8 9" key="1">
    <citation type="submission" date="2018-03" db="EMBL/GenBank/DDBJ databases">
        <title>Massilia armeniaca sp. nov., isolated from desert soil.</title>
        <authorList>
            <person name="Huang H."/>
            <person name="Ren M."/>
        </authorList>
    </citation>
    <scope>NUCLEOTIDE SEQUENCE [LARGE SCALE GENOMIC DNA]</scope>
    <source>
        <strain evidence="8 9">ZMN-3</strain>
    </source>
</reference>
<keyword evidence="3 6" id="KW-0067">ATP-binding</keyword>
<feature type="domain" description="SMC hinge" evidence="7">
    <location>
        <begin position="518"/>
        <end position="626"/>
    </location>
</feature>
<dbReference type="Pfam" id="PF02463">
    <property type="entry name" value="SMC_N"/>
    <property type="match status" value="1"/>
</dbReference>
<dbReference type="PIRSF" id="PIRSF005719">
    <property type="entry name" value="SMC"/>
    <property type="match status" value="1"/>
</dbReference>
<dbReference type="GO" id="GO:0006260">
    <property type="term" value="P:DNA replication"/>
    <property type="evidence" value="ECO:0007669"/>
    <property type="project" value="UniProtKB-UniRule"/>
</dbReference>
<feature type="coiled-coil region" evidence="6">
    <location>
        <begin position="702"/>
        <end position="902"/>
    </location>
</feature>
<dbReference type="InterPro" id="IPR024704">
    <property type="entry name" value="SMC"/>
</dbReference>
<dbReference type="CDD" id="cd03278">
    <property type="entry name" value="ABC_SMC_barmotin"/>
    <property type="match status" value="2"/>
</dbReference>
<feature type="coiled-coil region" evidence="6">
    <location>
        <begin position="993"/>
        <end position="1020"/>
    </location>
</feature>
<dbReference type="GO" id="GO:0007059">
    <property type="term" value="P:chromosome segregation"/>
    <property type="evidence" value="ECO:0007669"/>
    <property type="project" value="UniProtKB-UniRule"/>
</dbReference>
<evidence type="ECO:0000259" key="7">
    <source>
        <dbReference type="SMART" id="SM00968"/>
    </source>
</evidence>
<keyword evidence="1 6" id="KW-0963">Cytoplasm</keyword>
<dbReference type="Pfam" id="PF06470">
    <property type="entry name" value="SMC_hinge"/>
    <property type="match status" value="1"/>
</dbReference>
<evidence type="ECO:0000313" key="8">
    <source>
        <dbReference type="EMBL" id="AVR97245.1"/>
    </source>
</evidence>
<dbReference type="InterPro" id="IPR010935">
    <property type="entry name" value="SMC_hinge"/>
</dbReference>
<dbReference type="GO" id="GO:0007062">
    <property type="term" value="P:sister chromatid cohesion"/>
    <property type="evidence" value="ECO:0007669"/>
    <property type="project" value="InterPro"/>
</dbReference>
<evidence type="ECO:0000256" key="5">
    <source>
        <dbReference type="ARBA" id="ARBA00023125"/>
    </source>
</evidence>
<dbReference type="NCBIfam" id="TIGR02168">
    <property type="entry name" value="SMC_prok_B"/>
    <property type="match status" value="1"/>
</dbReference>
<comment type="subcellular location">
    <subcellularLocation>
        <location evidence="6">Cytoplasm</location>
    </subcellularLocation>
</comment>
<comment type="subunit">
    <text evidence="6">Homodimer.</text>
</comment>
<evidence type="ECO:0000256" key="2">
    <source>
        <dbReference type="ARBA" id="ARBA00022741"/>
    </source>
</evidence>
<dbReference type="InterPro" id="IPR036277">
    <property type="entry name" value="SMC_hinge_sf"/>
</dbReference>
<protein>
    <recommendedName>
        <fullName evidence="6">Chromosome partition protein Smc</fullName>
    </recommendedName>
</protein>
<dbReference type="GO" id="GO:0030261">
    <property type="term" value="P:chromosome condensation"/>
    <property type="evidence" value="ECO:0007669"/>
    <property type="project" value="InterPro"/>
</dbReference>
<keyword evidence="9" id="KW-1185">Reference proteome</keyword>
<name>A0A2R4CCB9_9BURK</name>